<sequence>MIPNTVFDASSPPAPSRRSGLPPARGLSPRLPLEQVSNVEPLGPRPLDLARCPATPWQGAGSQPAVMVMRDQERWRVKATADSASSAIEVSLGTLFQLTGLLAPDHAVVSAAEGLAGTGQHVGTRYDTAFQDLGDFLLSDAAADEAAAGDPDARRGYDALRAWHAKAVADNAALLRGAGVDWWALQGADARRHAATDQARFDALDAMNRMLPVDLRCEQLRHYVVSRWLGNWDQLNYRLENFGYTVRDGARVGMSLDFGSSGPLGFRHPQSGAMLPRADSRTVAMAQRPPSLFPIPDAFASNVAEFDAFGPDPGNLQDILAWPYGFQSESVAAPFRPPVAPDPAVADTLAEMGYRLALVPHAAIARVIECHWPTAAEWPTPQAMAQRLVERRNALVARFAPAQIHEWIQADPSRARQVRQSVAGALTAVLGPVAAARGHTALERVHARLSRTD</sequence>
<organism evidence="2 3">
    <name type="scientific">Stenotrophomonas aracearum</name>
    <dbReference type="NCBI Taxonomy" id="3003272"/>
    <lineage>
        <taxon>Bacteria</taxon>
        <taxon>Pseudomonadati</taxon>
        <taxon>Pseudomonadota</taxon>
        <taxon>Gammaproteobacteria</taxon>
        <taxon>Lysobacterales</taxon>
        <taxon>Lysobacteraceae</taxon>
        <taxon>Stenotrophomonas</taxon>
    </lineage>
</organism>
<name>A0ABY9YD15_9GAMM</name>
<keyword evidence="3" id="KW-1185">Reference proteome</keyword>
<dbReference type="RefSeq" id="WP_311183209.1">
    <property type="nucleotide sequence ID" value="NZ_CP115543.1"/>
</dbReference>
<dbReference type="Proteomes" id="UP001305421">
    <property type="component" value="Chromosome"/>
</dbReference>
<reference evidence="2 3" key="1">
    <citation type="submission" date="2022-12" db="EMBL/GenBank/DDBJ databases">
        <title>Two new species, Stenotrophomonas aracearum and Stenotrophomonas oahuensis, isolated from Anthurium (Araceae family) in Hawaii.</title>
        <authorList>
            <person name="Chunag S.C."/>
            <person name="Dobhal S."/>
            <person name="Alvarez A."/>
            <person name="Arif M."/>
        </authorList>
    </citation>
    <scope>NUCLEOTIDE SEQUENCE [LARGE SCALE GENOMIC DNA]</scope>
    <source>
        <strain evidence="2 3">A5588</strain>
    </source>
</reference>
<evidence type="ECO:0000313" key="3">
    <source>
        <dbReference type="Proteomes" id="UP001305421"/>
    </source>
</evidence>
<evidence type="ECO:0000256" key="1">
    <source>
        <dbReference type="SAM" id="MobiDB-lite"/>
    </source>
</evidence>
<protein>
    <submittedName>
        <fullName evidence="2">Uncharacterized protein</fullName>
    </submittedName>
</protein>
<proteinExistence type="predicted"/>
<gene>
    <name evidence="2" type="ORF">PDM28_18725</name>
</gene>
<feature type="compositionally biased region" description="Low complexity" evidence="1">
    <location>
        <begin position="16"/>
        <end position="26"/>
    </location>
</feature>
<feature type="region of interest" description="Disordered" evidence="1">
    <location>
        <begin position="1"/>
        <end position="29"/>
    </location>
</feature>
<accession>A0ABY9YD15</accession>
<evidence type="ECO:0000313" key="2">
    <source>
        <dbReference type="EMBL" id="WNH48666.1"/>
    </source>
</evidence>
<dbReference type="EMBL" id="CP115543">
    <property type="protein sequence ID" value="WNH48666.1"/>
    <property type="molecule type" value="Genomic_DNA"/>
</dbReference>